<accession>A0A7S2SV06</accession>
<protein>
    <submittedName>
        <fullName evidence="1">Uncharacterized protein</fullName>
    </submittedName>
</protein>
<proteinExistence type="predicted"/>
<dbReference type="AlphaFoldDB" id="A0A7S2SV06"/>
<sequence length="354" mass="36795">MPLACFTPPHHGSQASLCAGAGGATSFLLQTPPRLPTAKTLALEFEMDATAPFDLSDAVSIPHCASRPMREISPLTRIFSLLSLSSLFFPSSSVPSRSPGTNPSSRSASGSPAVVCCRRSSWPLGWQLADTLATSSTAQRFAEAVLRALTSSASPPSSCSISVFESFISSVADMDELGLGDRDHTGLPSDLPVEVGLQHSTLLLAASSAAAAGPVPDLDHFLHLRTRANGVCWPQFKTSFRSELAAPGAPQPCALVPLSSAESDRVQALLPLVAFSGGARQSAADIGDMLSFPSAAGTRAATAHSAQFLGLGVSLEALGLGGSRSKSRSRTCSRSHVDLEIGIRRTSRSQSLIL</sequence>
<gene>
    <name evidence="1" type="ORF">RMAR1173_LOCUS21246</name>
</gene>
<name>A0A7S2SV06_9STRA</name>
<dbReference type="EMBL" id="HBHJ01032074">
    <property type="protein sequence ID" value="CAD9710253.1"/>
    <property type="molecule type" value="Transcribed_RNA"/>
</dbReference>
<reference evidence="1" key="1">
    <citation type="submission" date="2021-01" db="EMBL/GenBank/DDBJ databases">
        <authorList>
            <person name="Corre E."/>
            <person name="Pelletier E."/>
            <person name="Niang G."/>
            <person name="Scheremetjew M."/>
            <person name="Finn R."/>
            <person name="Kale V."/>
            <person name="Holt S."/>
            <person name="Cochrane G."/>
            <person name="Meng A."/>
            <person name="Brown T."/>
            <person name="Cohen L."/>
        </authorList>
    </citation>
    <scope>NUCLEOTIDE SEQUENCE</scope>
    <source>
        <strain evidence="1">CCMP1243</strain>
    </source>
</reference>
<evidence type="ECO:0000313" key="1">
    <source>
        <dbReference type="EMBL" id="CAD9710253.1"/>
    </source>
</evidence>
<organism evidence="1">
    <name type="scientific">Rhizochromulina marina</name>
    <dbReference type="NCBI Taxonomy" id="1034831"/>
    <lineage>
        <taxon>Eukaryota</taxon>
        <taxon>Sar</taxon>
        <taxon>Stramenopiles</taxon>
        <taxon>Ochrophyta</taxon>
        <taxon>Dictyochophyceae</taxon>
        <taxon>Rhizochromulinales</taxon>
        <taxon>Rhizochromulina</taxon>
    </lineage>
</organism>